<keyword evidence="3" id="KW-1185">Reference proteome</keyword>
<dbReference type="Proteomes" id="UP001165293">
    <property type="component" value="Unassembled WGS sequence"/>
</dbReference>
<proteinExistence type="predicted"/>
<name>A0ABS8JKE8_9GAMM</name>
<evidence type="ECO:0000313" key="2">
    <source>
        <dbReference type="EMBL" id="MCC8364062.1"/>
    </source>
</evidence>
<protein>
    <submittedName>
        <fullName evidence="2">Uncharacterized protein</fullName>
    </submittedName>
</protein>
<sequence length="146" mass="15125">MKTSSVANILSLILLAGTLGLAHAQTPPAAGQASASSAAAAETANTWLVTASGTATSEGIVGITVTPWDIEPITVAVKVTKGESANMVAVNLRDAFRKALDQNTFRVDMEGKQAIRVLAKHGDHRFGIRTTEATASGVDVALKKEK</sequence>
<dbReference type="RefSeq" id="WP_230527851.1">
    <property type="nucleotide sequence ID" value="NZ_JAJGAK010000003.1"/>
</dbReference>
<reference evidence="2" key="1">
    <citation type="submission" date="2021-10" db="EMBL/GenBank/DDBJ databases">
        <authorList>
            <person name="Lyu M."/>
            <person name="Wang X."/>
            <person name="Meng X."/>
            <person name="Xu K."/>
        </authorList>
    </citation>
    <scope>NUCLEOTIDE SEQUENCE</scope>
    <source>
        <strain evidence="2">A6</strain>
    </source>
</reference>
<accession>A0ABS8JKE8</accession>
<feature type="chain" id="PRO_5046586074" evidence="1">
    <location>
        <begin position="25"/>
        <end position="146"/>
    </location>
</feature>
<feature type="signal peptide" evidence="1">
    <location>
        <begin position="1"/>
        <end position="24"/>
    </location>
</feature>
<organism evidence="2 3">
    <name type="scientific">Noviluteimonas lactosilytica</name>
    <dbReference type="NCBI Taxonomy" id="2888523"/>
    <lineage>
        <taxon>Bacteria</taxon>
        <taxon>Pseudomonadati</taxon>
        <taxon>Pseudomonadota</taxon>
        <taxon>Gammaproteobacteria</taxon>
        <taxon>Lysobacterales</taxon>
        <taxon>Lysobacteraceae</taxon>
        <taxon>Noviluteimonas</taxon>
    </lineage>
</organism>
<keyword evidence="1" id="KW-0732">Signal</keyword>
<evidence type="ECO:0000256" key="1">
    <source>
        <dbReference type="SAM" id="SignalP"/>
    </source>
</evidence>
<dbReference type="EMBL" id="JAJGAK010000003">
    <property type="protein sequence ID" value="MCC8364062.1"/>
    <property type="molecule type" value="Genomic_DNA"/>
</dbReference>
<comment type="caution">
    <text evidence="2">The sequence shown here is derived from an EMBL/GenBank/DDBJ whole genome shotgun (WGS) entry which is preliminary data.</text>
</comment>
<gene>
    <name evidence="2" type="ORF">LK996_13370</name>
</gene>
<evidence type="ECO:0000313" key="3">
    <source>
        <dbReference type="Proteomes" id="UP001165293"/>
    </source>
</evidence>